<feature type="signal peptide" evidence="1">
    <location>
        <begin position="1"/>
        <end position="26"/>
    </location>
</feature>
<accession>A0A8D8Q772</accession>
<reference evidence="2" key="1">
    <citation type="submission" date="2021-05" db="EMBL/GenBank/DDBJ databases">
        <authorList>
            <person name="Alioto T."/>
            <person name="Alioto T."/>
            <person name="Gomez Garrido J."/>
        </authorList>
    </citation>
    <scope>NUCLEOTIDE SEQUENCE</scope>
</reference>
<name>A0A8D8Q772_9HEMI</name>
<dbReference type="AlphaFoldDB" id="A0A8D8Q772"/>
<evidence type="ECO:0000256" key="1">
    <source>
        <dbReference type="SAM" id="SignalP"/>
    </source>
</evidence>
<sequence>MLLLDICCNFSVYLLVGIVLNGRAYAKYTEFGCTFENDQYELRAPKPIWNKKPIETWTCGKEYDSWISLKTDLKKIFEEVMEGSILNDVDQFIEFFQAYQNQKNKQDLKSFFGDYTVPFRPKTDSAGMVIEVFRQLKRKQPSVANHLYLITAYVNPNISIDNVIQPMVNWASGVEKMTKSWFQEHVAGIIKVGLENKTGYFLLDPLYSSGSPIILLEESNKNPDILLRENRDTNNFEFTWKSLKNPFIVAEKKGTGSPGVKHIVYYLERQYCSFMDSTTKGALLLPEHKIEKRTAKGESVAYLKFKVYDAQVNKEKRYFTVGVYDSLVTGGFEEQSVTFEDVQQDNISQHARKIIEKISVHLKIEEEVIISKIVTLQTVLFQHDVLLNEMFELQNDMNDKASLQEVKLQTKTGIRQTFFRRFFSCV</sequence>
<dbReference type="EMBL" id="HBUF01062574">
    <property type="protein sequence ID" value="CAG6626446.1"/>
    <property type="molecule type" value="Transcribed_RNA"/>
</dbReference>
<feature type="chain" id="PRO_5034391107" evidence="1">
    <location>
        <begin position="27"/>
        <end position="426"/>
    </location>
</feature>
<organism evidence="2">
    <name type="scientific">Cacopsylla melanoneura</name>
    <dbReference type="NCBI Taxonomy" id="428564"/>
    <lineage>
        <taxon>Eukaryota</taxon>
        <taxon>Metazoa</taxon>
        <taxon>Ecdysozoa</taxon>
        <taxon>Arthropoda</taxon>
        <taxon>Hexapoda</taxon>
        <taxon>Insecta</taxon>
        <taxon>Pterygota</taxon>
        <taxon>Neoptera</taxon>
        <taxon>Paraneoptera</taxon>
        <taxon>Hemiptera</taxon>
        <taxon>Sternorrhyncha</taxon>
        <taxon>Psylloidea</taxon>
        <taxon>Psyllidae</taxon>
        <taxon>Psyllinae</taxon>
        <taxon>Cacopsylla</taxon>
    </lineage>
</organism>
<proteinExistence type="predicted"/>
<protein>
    <submittedName>
        <fullName evidence="2">Uncharacterized protein</fullName>
    </submittedName>
</protein>
<evidence type="ECO:0000313" key="2">
    <source>
        <dbReference type="EMBL" id="CAG6626446.1"/>
    </source>
</evidence>
<keyword evidence="1" id="KW-0732">Signal</keyword>